<dbReference type="PANTHER" id="PTHR21403:SF8">
    <property type="entry name" value="ATP PHOSPHORIBOSYLTRANSFERASE"/>
    <property type="match status" value="1"/>
</dbReference>
<dbReference type="Proteomes" id="UP000658997">
    <property type="component" value="Unassembled WGS sequence"/>
</dbReference>
<dbReference type="InterPro" id="IPR018198">
    <property type="entry name" value="ATP_PRibTrfase_CS"/>
</dbReference>
<protein>
    <recommendedName>
        <fullName evidence="7">ATP phosphoribosyltransferase</fullName>
        <ecNumber evidence="6">2.4.2.17</ecNumber>
    </recommendedName>
</protein>
<dbReference type="InterPro" id="IPR058533">
    <property type="entry name" value="Cation_efflux_TM"/>
</dbReference>
<evidence type="ECO:0000256" key="1">
    <source>
        <dbReference type="ARBA" id="ARBA00000915"/>
    </source>
</evidence>
<evidence type="ECO:0000256" key="8">
    <source>
        <dbReference type="ARBA" id="ARBA00022490"/>
    </source>
</evidence>
<dbReference type="GO" id="GO:0000105">
    <property type="term" value="P:L-histidine biosynthetic process"/>
    <property type="evidence" value="ECO:0007669"/>
    <property type="project" value="UniProtKB-UniPathway"/>
</dbReference>
<dbReference type="NCBIfam" id="TIGR00070">
    <property type="entry name" value="hisG"/>
    <property type="match status" value="1"/>
</dbReference>
<evidence type="ECO:0000256" key="15">
    <source>
        <dbReference type="ARBA" id="ARBA00022989"/>
    </source>
</evidence>
<evidence type="ECO:0000256" key="5">
    <source>
        <dbReference type="ARBA" id="ARBA00009372"/>
    </source>
</evidence>
<comment type="similarity">
    <text evidence="5">Belongs to the ATP phosphoribosyltransferase family.</text>
</comment>
<dbReference type="InterPro" id="IPR020621">
    <property type="entry name" value="ATP-PRT_HisG_long"/>
</dbReference>
<feature type="domain" description="ATP phosphoribosyltransferase catalytic" evidence="21">
    <location>
        <begin position="1021"/>
        <end position="1196"/>
    </location>
</feature>
<feature type="region of interest" description="Disordered" evidence="18">
    <location>
        <begin position="409"/>
        <end position="491"/>
    </location>
</feature>
<dbReference type="GO" id="GO:0098771">
    <property type="term" value="P:inorganic ion homeostasis"/>
    <property type="evidence" value="ECO:0007669"/>
    <property type="project" value="UniProtKB-ARBA"/>
</dbReference>
<dbReference type="GO" id="GO:0030003">
    <property type="term" value="P:intracellular monoatomic cation homeostasis"/>
    <property type="evidence" value="ECO:0007669"/>
    <property type="project" value="UniProtKB-ARBA"/>
</dbReference>
<feature type="compositionally biased region" description="Basic and acidic residues" evidence="18">
    <location>
        <begin position="77"/>
        <end position="87"/>
    </location>
</feature>
<dbReference type="EMBL" id="ULHB01000072">
    <property type="protein sequence ID" value="SYW80407.1"/>
    <property type="molecule type" value="Genomic_DNA"/>
</dbReference>
<evidence type="ECO:0000256" key="11">
    <source>
        <dbReference type="ARBA" id="ARBA00022679"/>
    </source>
</evidence>
<keyword evidence="8" id="KW-0963">Cytoplasm</keyword>
<keyword evidence="24" id="KW-1185">Reference proteome</keyword>
<gene>
    <name evidence="23" type="ORF">UBRO2_03675</name>
</gene>
<dbReference type="Pfam" id="PF01545">
    <property type="entry name" value="Cation_efflux"/>
    <property type="match status" value="1"/>
</dbReference>
<feature type="domain" description="Cation efflux protein transmembrane" evidence="20">
    <location>
        <begin position="582"/>
        <end position="779"/>
    </location>
</feature>
<evidence type="ECO:0000313" key="23">
    <source>
        <dbReference type="EMBL" id="SYW80407.1"/>
    </source>
</evidence>
<evidence type="ECO:0000259" key="21">
    <source>
        <dbReference type="Pfam" id="PF01634"/>
    </source>
</evidence>
<proteinExistence type="inferred from homology"/>
<comment type="subcellular location">
    <subcellularLocation>
        <location evidence="3">Cytoplasm</location>
    </subcellularLocation>
    <subcellularLocation>
        <location evidence="2">Membrane</location>
        <topology evidence="2">Multi-pass membrane protein</topology>
    </subcellularLocation>
</comment>
<dbReference type="GO" id="GO:0016020">
    <property type="term" value="C:membrane"/>
    <property type="evidence" value="ECO:0007669"/>
    <property type="project" value="UniProtKB-SubCell"/>
</dbReference>
<keyword evidence="10 23" id="KW-0328">Glycosyltransferase</keyword>
<feature type="compositionally biased region" description="Polar residues" evidence="18">
    <location>
        <begin position="114"/>
        <end position="128"/>
    </location>
</feature>
<dbReference type="CDD" id="cd13592">
    <property type="entry name" value="PBP2_HisGL2"/>
    <property type="match status" value="1"/>
</dbReference>
<dbReference type="FunFam" id="3.30.70.120:FF:000003">
    <property type="entry name" value="ATP phosphoribosyltransferase"/>
    <property type="match status" value="1"/>
</dbReference>
<keyword evidence="12 19" id="KW-0812">Transmembrane</keyword>
<dbReference type="GO" id="GO:0008324">
    <property type="term" value="F:monoatomic cation transmembrane transporter activity"/>
    <property type="evidence" value="ECO:0007669"/>
    <property type="project" value="InterPro"/>
</dbReference>
<dbReference type="EC" id="2.4.2.17" evidence="6"/>
<evidence type="ECO:0000256" key="10">
    <source>
        <dbReference type="ARBA" id="ARBA00022676"/>
    </source>
</evidence>
<dbReference type="PANTHER" id="PTHR21403">
    <property type="entry name" value="ATP PHOSPHORIBOSYLTRANSFERASE ATP-PRTASE"/>
    <property type="match status" value="1"/>
</dbReference>
<dbReference type="FunFam" id="3.40.190.10:FF:000082">
    <property type="entry name" value="ATP phosphoribosyltransferase"/>
    <property type="match status" value="1"/>
</dbReference>
<dbReference type="FunFam" id="3.40.190.10:FF:000123">
    <property type="entry name" value="HIS1p ATP phosphoribosyltransferase"/>
    <property type="match status" value="1"/>
</dbReference>
<feature type="region of interest" description="Disordered" evidence="18">
    <location>
        <begin position="1"/>
        <end position="128"/>
    </location>
</feature>
<dbReference type="GO" id="GO:0005737">
    <property type="term" value="C:cytoplasm"/>
    <property type="evidence" value="ECO:0007669"/>
    <property type="project" value="UniProtKB-SubCell"/>
</dbReference>
<feature type="compositionally biased region" description="Basic residues" evidence="18">
    <location>
        <begin position="427"/>
        <end position="437"/>
    </location>
</feature>
<feature type="region of interest" description="Disordered" evidence="18">
    <location>
        <begin position="142"/>
        <end position="205"/>
    </location>
</feature>
<feature type="region of interest" description="Disordered" evidence="18">
    <location>
        <begin position="353"/>
        <end position="390"/>
    </location>
</feature>
<feature type="compositionally biased region" description="Polar residues" evidence="18">
    <location>
        <begin position="34"/>
        <end position="68"/>
    </location>
</feature>
<evidence type="ECO:0000256" key="13">
    <source>
        <dbReference type="ARBA" id="ARBA00022741"/>
    </source>
</evidence>
<keyword evidence="9" id="KW-0028">Amino-acid biosynthesis</keyword>
<dbReference type="InterPro" id="IPR013820">
    <property type="entry name" value="ATP_PRibTrfase_cat"/>
</dbReference>
<dbReference type="SUPFAM" id="SSF53850">
    <property type="entry name" value="Periplasmic binding protein-like II"/>
    <property type="match status" value="1"/>
</dbReference>
<feature type="compositionally biased region" description="Polar residues" evidence="18">
    <location>
        <begin position="1"/>
        <end position="10"/>
    </location>
</feature>
<dbReference type="Gene3D" id="3.30.70.120">
    <property type="match status" value="1"/>
</dbReference>
<dbReference type="GO" id="GO:0000287">
    <property type="term" value="F:magnesium ion binding"/>
    <property type="evidence" value="ECO:0007669"/>
    <property type="project" value="InterPro"/>
</dbReference>
<evidence type="ECO:0000256" key="16">
    <source>
        <dbReference type="ARBA" id="ARBA00023102"/>
    </source>
</evidence>
<evidence type="ECO:0000256" key="18">
    <source>
        <dbReference type="SAM" id="MobiDB-lite"/>
    </source>
</evidence>
<feature type="transmembrane region" description="Helical" evidence="19">
    <location>
        <begin position="653"/>
        <end position="673"/>
    </location>
</feature>
<evidence type="ECO:0000256" key="19">
    <source>
        <dbReference type="SAM" id="Phobius"/>
    </source>
</evidence>
<keyword evidence="15 19" id="KW-1133">Transmembrane helix</keyword>
<comment type="catalytic activity">
    <reaction evidence="1">
        <text>1-(5-phospho-beta-D-ribosyl)-ATP + diphosphate = 5-phospho-alpha-D-ribose 1-diphosphate + ATP</text>
        <dbReference type="Rhea" id="RHEA:18473"/>
        <dbReference type="ChEBI" id="CHEBI:30616"/>
        <dbReference type="ChEBI" id="CHEBI:33019"/>
        <dbReference type="ChEBI" id="CHEBI:58017"/>
        <dbReference type="ChEBI" id="CHEBI:73183"/>
        <dbReference type="EC" id="2.4.2.17"/>
    </reaction>
</comment>
<dbReference type="Gene3D" id="3.40.190.10">
    <property type="entry name" value="Periplasmic binding protein-like II"/>
    <property type="match status" value="2"/>
</dbReference>
<comment type="pathway">
    <text evidence="4">Amino-acid biosynthesis; L-histidine biosynthesis; L-histidine from 5-phospho-alpha-D-ribose 1-diphosphate: step 1/9.</text>
</comment>
<evidence type="ECO:0000256" key="9">
    <source>
        <dbReference type="ARBA" id="ARBA00022605"/>
    </source>
</evidence>
<evidence type="ECO:0000256" key="4">
    <source>
        <dbReference type="ARBA" id="ARBA00004667"/>
    </source>
</evidence>
<dbReference type="Pfam" id="PF01634">
    <property type="entry name" value="HisG"/>
    <property type="match status" value="1"/>
</dbReference>
<evidence type="ECO:0000256" key="14">
    <source>
        <dbReference type="ARBA" id="ARBA00022840"/>
    </source>
</evidence>
<dbReference type="HAMAP" id="MF_00079">
    <property type="entry name" value="HisG_Long"/>
    <property type="match status" value="1"/>
</dbReference>
<evidence type="ECO:0000313" key="24">
    <source>
        <dbReference type="Proteomes" id="UP000658997"/>
    </source>
</evidence>
<accession>A0A8H8TUB1</accession>
<keyword evidence="16" id="KW-0368">Histidine biosynthesis</keyword>
<feature type="compositionally biased region" description="Basic residues" evidence="18">
    <location>
        <begin position="478"/>
        <end position="491"/>
    </location>
</feature>
<evidence type="ECO:0000256" key="6">
    <source>
        <dbReference type="ARBA" id="ARBA00011946"/>
    </source>
</evidence>
<keyword evidence="17 19" id="KW-0472">Membrane</keyword>
<dbReference type="NCBIfam" id="TIGR03455">
    <property type="entry name" value="HisG_C-term"/>
    <property type="match status" value="1"/>
</dbReference>
<comment type="caution">
    <text evidence="23">The sequence shown here is derived from an EMBL/GenBank/DDBJ whole genome shotgun (WGS) entry which is preliminary data.</text>
</comment>
<evidence type="ECO:0000256" key="3">
    <source>
        <dbReference type="ARBA" id="ARBA00004496"/>
    </source>
</evidence>
<dbReference type="Pfam" id="PF08029">
    <property type="entry name" value="HisG_C"/>
    <property type="match status" value="1"/>
</dbReference>
<evidence type="ECO:0000256" key="2">
    <source>
        <dbReference type="ARBA" id="ARBA00004141"/>
    </source>
</evidence>
<dbReference type="GO" id="GO:0005524">
    <property type="term" value="F:ATP binding"/>
    <property type="evidence" value="ECO:0007669"/>
    <property type="project" value="UniProtKB-KW"/>
</dbReference>
<feature type="compositionally biased region" description="Polar residues" evidence="18">
    <location>
        <begin position="375"/>
        <end position="390"/>
    </location>
</feature>
<dbReference type="InterPro" id="IPR011322">
    <property type="entry name" value="N-reg_PII-like_a/b"/>
</dbReference>
<feature type="compositionally biased region" description="Polar residues" evidence="18">
    <location>
        <begin position="158"/>
        <end position="171"/>
    </location>
</feature>
<evidence type="ECO:0000256" key="7">
    <source>
        <dbReference type="ARBA" id="ARBA00020998"/>
    </source>
</evidence>
<dbReference type="GO" id="GO:0003879">
    <property type="term" value="F:ATP phosphoribosyltransferase activity"/>
    <property type="evidence" value="ECO:0007669"/>
    <property type="project" value="UniProtKB-EC"/>
</dbReference>
<evidence type="ECO:0000259" key="22">
    <source>
        <dbReference type="Pfam" id="PF08029"/>
    </source>
</evidence>
<dbReference type="InterPro" id="IPR001348">
    <property type="entry name" value="ATP_PRibTrfase_HisG"/>
</dbReference>
<dbReference type="InterPro" id="IPR015867">
    <property type="entry name" value="N-reg_PII/ATP_PRibTrfase_C"/>
</dbReference>
<evidence type="ECO:0000256" key="17">
    <source>
        <dbReference type="ARBA" id="ARBA00023136"/>
    </source>
</evidence>
<feature type="compositionally biased region" description="Polar residues" evidence="18">
    <location>
        <begin position="142"/>
        <end position="151"/>
    </location>
</feature>
<evidence type="ECO:0000256" key="12">
    <source>
        <dbReference type="ARBA" id="ARBA00022692"/>
    </source>
</evidence>
<evidence type="ECO:0000259" key="20">
    <source>
        <dbReference type="Pfam" id="PF01545"/>
    </source>
</evidence>
<keyword evidence="13" id="KW-0547">Nucleotide-binding</keyword>
<dbReference type="UniPathway" id="UPA00031">
    <property type="reaction ID" value="UER00006"/>
</dbReference>
<dbReference type="AlphaFoldDB" id="A0A8H8TUB1"/>
<feature type="compositionally biased region" description="Low complexity" evidence="18">
    <location>
        <begin position="94"/>
        <end position="106"/>
    </location>
</feature>
<keyword evidence="11 23" id="KW-0808">Transferase</keyword>
<dbReference type="InterPro" id="IPR013115">
    <property type="entry name" value="HisG_C"/>
</dbReference>
<name>A0A8H8TUB1_9BASI</name>
<feature type="compositionally biased region" description="Low complexity" evidence="18">
    <location>
        <begin position="355"/>
        <end position="367"/>
    </location>
</feature>
<dbReference type="PROSITE" id="PS01316">
    <property type="entry name" value="ATP_P_PHORIBOSYLTR"/>
    <property type="match status" value="1"/>
</dbReference>
<feature type="transmembrane region" description="Helical" evidence="19">
    <location>
        <begin position="717"/>
        <end position="741"/>
    </location>
</feature>
<reference evidence="23" key="1">
    <citation type="submission" date="2018-08" db="EMBL/GenBank/DDBJ databases">
        <authorList>
            <person name="Guldener U."/>
        </authorList>
    </citation>
    <scope>NUCLEOTIDE SEQUENCE</scope>
    <source>
        <strain evidence="23">UB2</strain>
    </source>
</reference>
<feature type="domain" description="Histidine biosynthesis HisG C-terminal" evidence="22">
    <location>
        <begin position="1201"/>
        <end position="1273"/>
    </location>
</feature>
<keyword evidence="14" id="KW-0067">ATP-binding</keyword>
<dbReference type="SUPFAM" id="SSF54913">
    <property type="entry name" value="GlnB-like"/>
    <property type="match status" value="1"/>
</dbReference>
<organism evidence="23 24">
    <name type="scientific">Ustilago bromivora</name>
    <dbReference type="NCBI Taxonomy" id="307758"/>
    <lineage>
        <taxon>Eukaryota</taxon>
        <taxon>Fungi</taxon>
        <taxon>Dikarya</taxon>
        <taxon>Basidiomycota</taxon>
        <taxon>Ustilaginomycotina</taxon>
        <taxon>Ustilaginomycetes</taxon>
        <taxon>Ustilaginales</taxon>
        <taxon>Ustilaginaceae</taxon>
        <taxon>Ustilago</taxon>
    </lineage>
</organism>
<sequence length="1276" mass="135471">MPPSTQDENYSASPPPQPSSARTIAGDRILTDSRAGNISTINGKAASQPTTDSSSSADKTHTQTPSTLTHKRSVKSITKEYEVRKDNTTTTFLRPPSASSRPSSPTYSPPQRPATVSSLDVPYTNHSSAPALQKRNSFLLSSQSDPSTLTAPTPRARSLSNSSGAAFSRSPSIRLASGSYPSTLRPPVDKASNSSIRSLPQPPHASAIDTADKLFVSTSPAGCENLASPRVSVDEASKMSASQDDTAAAHIAKDADNRHHHHHEATAENNAEDEALYEGMDSVADLFNSSTNSAASGLSPASIDFSKMTVAEKREHSRRHSNIHSRNLSVFFPQPGTEAEAESDAIKAREHFEQASTSTATSTSDSAAKVHRRGNSGNRPQITVSTDATTLSPRSASFAALTANEHSQHMLNTPDNGLPDLSPSPTKSRRGHHHRHSVAMLDSASSPMNGHGMERSTSSTSYASNPSFGAGHGEGHTHGHGHGHRHTHRRSLHSRAVSALGHIPQASRPLLLFGISHFGLGAALWMAGQEVDSLSATGLGYLVVFDAMGILSSAISDWALEWEQHASDLRRRNGKAEGGTLRRPYGMHRVSTLLHFVQTIYLLFASVYVLKESVEHALLEGGSGVDATALEGLTDSASGHDRLHAHAEHSVGIMMPNLLLALSLAACVFSNIVMGNHARLVAACGINTAASGGAPGGPRHGRSGSVLMRPSELASPLLALLANPFSLTVLFFSSALLFAGLTMPSIQVAALDKVLAGLESVSMFYVAYPASVALGKVLLQTAPSDASPDKEQLKRALKLVGQHPLVSYVPPPNLWQLTAPTSALVQADRAGASGMLSGSGGGGRGVHFGSKSASLVASVTVWLKQDASKEDCFEMTKWVWERLAPSVGAGRGLMAGEMLRGTQRAEPHFSFPPHPVTHRLRLARLHTPFTRVAAAATRDIIFARLDQTTISSFLASIVRMSNLLSAENLNGRLLFAIPKKGRLYEKCLEILSGADVQFKRQHRLDVALVQNLPIALVFLPAADIPRFVGEGNCDLGITGQDMVAEAGDKVSSLVTEELQLGFGKCSLQVQIPDPTLPANSTKGIKSVEDLVGKKVATSFDYLAGKYFTELDAKASSAQGKKVKTQIEYVGGSVEAACALGLADGIVDLVESGETMRACGLSAISTLLTSEAVLIKATTPHPRSDTELIKLITARIRGVIAASKHVLCQYNVHKKDLAKALEITPGRRAATVSPLEEKDWNAVSSMVLKANVATIMDRLDEIGASDILIVGINNCRV</sequence>